<feature type="coiled-coil region" evidence="1">
    <location>
        <begin position="605"/>
        <end position="640"/>
    </location>
</feature>
<keyword evidence="2" id="KW-1133">Transmembrane helix</keyword>
<dbReference type="Gene3D" id="3.40.50.300">
    <property type="entry name" value="P-loop containing nucleotide triphosphate hydrolases"/>
    <property type="match status" value="1"/>
</dbReference>
<evidence type="ECO:0000256" key="1">
    <source>
        <dbReference type="SAM" id="Coils"/>
    </source>
</evidence>
<dbReference type="Proteomes" id="UP000218238">
    <property type="component" value="Unassembled WGS sequence"/>
</dbReference>
<dbReference type="OrthoDB" id="434560at2"/>
<feature type="transmembrane region" description="Helical" evidence="2">
    <location>
        <begin position="572"/>
        <end position="605"/>
    </location>
</feature>
<dbReference type="AlphaFoldDB" id="A0A2A2TLX4"/>
<evidence type="ECO:0000259" key="3">
    <source>
        <dbReference type="Pfam" id="PF01926"/>
    </source>
</evidence>
<dbReference type="EMBL" id="NTFS01000053">
    <property type="protein sequence ID" value="PAX58490.1"/>
    <property type="molecule type" value="Genomic_DNA"/>
</dbReference>
<protein>
    <submittedName>
        <fullName evidence="4">GTPase</fullName>
    </submittedName>
</protein>
<evidence type="ECO:0000256" key="2">
    <source>
        <dbReference type="SAM" id="Phobius"/>
    </source>
</evidence>
<dbReference type="CDD" id="cd00882">
    <property type="entry name" value="Ras_like_GTPase"/>
    <property type="match status" value="1"/>
</dbReference>
<name>A0A2A2TLX4_9CYAN</name>
<dbReference type="SUPFAM" id="SSF58113">
    <property type="entry name" value="Apolipoprotein A-I"/>
    <property type="match status" value="1"/>
</dbReference>
<dbReference type="GO" id="GO:0005525">
    <property type="term" value="F:GTP binding"/>
    <property type="evidence" value="ECO:0007669"/>
    <property type="project" value="InterPro"/>
</dbReference>
<sequence length="758" mass="86633">MGCSLLAIAYIDGYFSPLEREMLDRVTKIWNYSETEIEKLLEEAKSFGQVKRIYGDLEKYELSFGARLLKGTDAILSRGIIDNLAKVAPGNVGRKIEKLRKEILLSGPDYDRAIQKCKSIAAEDYKYAENSLKSTYYALDNLAKNIEKATEAIQKETSSKGQANTAKEVAKQLESTRNLLSTETLKELEGVHESLRAKERALKHFSIAFIGKTKAGKSTLHAIITGDGWDAIGVGKQRTTRFNRVYEWKNIRIIDTPGIGAPGGKSDEEIAESIIEESDVICYVVTNDSIQETEFKFLQLLKQKAKPLIILLNVKNNLRDTRRFEHFLKDSDKLFVMDSTSGLGGHIERIRRYAKQYYANDYFDIIPVMLLAAQMSHEAEHQQHKDKLFKASRIQNFLDAIRVSLVEHGVIRRSQTLLGSTVGAIEEPNKWVTEQVQAYQNLTDNLKNMHDKFQEGITKASRDNHEYLIQQIKTVFKDAFDTIQPFAEENWDADENQLKAKWENRLRTLKFQDRLNNAFEESSRKFNHEVEEILEEIGTELQIVAKLEAGSFKLNEQDRIIFKDMLRIGGNLLGIAGAFAIFIAPPVGIFLGIAGTVLSVISNFLKSKEQKRREAVENIRNSLNNQLEDYQQKMLTKAKEEFSKYCDAVAVNINNYFDELIQGIKKISEQLVKAKTQLDSSANYLNRAYAKRIIDWCFDKYEPLTDEGIIKTISKVQRDFGRSIKIITKSELQFKKSQETINRVLQEDVYIISRESTQ</sequence>
<feature type="domain" description="G" evidence="3">
    <location>
        <begin position="207"/>
        <end position="313"/>
    </location>
</feature>
<accession>A0A2A2TLX4</accession>
<organism evidence="4 5">
    <name type="scientific">Brunnivagina elsteri CCALA 953</name>
    <dbReference type="NCBI Taxonomy" id="987040"/>
    <lineage>
        <taxon>Bacteria</taxon>
        <taxon>Bacillati</taxon>
        <taxon>Cyanobacteriota</taxon>
        <taxon>Cyanophyceae</taxon>
        <taxon>Nostocales</taxon>
        <taxon>Calotrichaceae</taxon>
        <taxon>Brunnivagina</taxon>
    </lineage>
</organism>
<gene>
    <name evidence="4" type="ORF">CK510_07265</name>
</gene>
<evidence type="ECO:0000313" key="5">
    <source>
        <dbReference type="Proteomes" id="UP000218238"/>
    </source>
</evidence>
<keyword evidence="2" id="KW-0472">Membrane</keyword>
<comment type="caution">
    <text evidence="4">The sequence shown here is derived from an EMBL/GenBank/DDBJ whole genome shotgun (WGS) entry which is preliminary data.</text>
</comment>
<dbReference type="Pfam" id="PF01926">
    <property type="entry name" value="MMR_HSR1"/>
    <property type="match status" value="1"/>
</dbReference>
<dbReference type="InterPro" id="IPR027417">
    <property type="entry name" value="P-loop_NTPase"/>
</dbReference>
<evidence type="ECO:0000313" key="4">
    <source>
        <dbReference type="EMBL" id="PAX58490.1"/>
    </source>
</evidence>
<keyword evidence="5" id="KW-1185">Reference proteome</keyword>
<proteinExistence type="predicted"/>
<dbReference type="RefSeq" id="WP_095721064.1">
    <property type="nucleotide sequence ID" value="NZ_NTFS01000053.1"/>
</dbReference>
<reference evidence="4 5" key="1">
    <citation type="submission" date="2017-08" db="EMBL/GenBank/DDBJ databases">
        <title>Draft genome sequence of filamentous cyanobacterium Calothrix elsteri CCALA 953.</title>
        <authorList>
            <person name="Gagunashvili A.N."/>
            <person name="Elster J."/>
            <person name="Andresson O.S."/>
        </authorList>
    </citation>
    <scope>NUCLEOTIDE SEQUENCE [LARGE SCALE GENOMIC DNA]</scope>
    <source>
        <strain evidence="4 5">CCALA 953</strain>
    </source>
</reference>
<keyword evidence="2" id="KW-0812">Transmembrane</keyword>
<dbReference type="InterPro" id="IPR006073">
    <property type="entry name" value="GTP-bd"/>
</dbReference>
<keyword evidence="1" id="KW-0175">Coiled coil</keyword>
<dbReference type="SUPFAM" id="SSF52540">
    <property type="entry name" value="P-loop containing nucleoside triphosphate hydrolases"/>
    <property type="match status" value="1"/>
</dbReference>